<evidence type="ECO:0000256" key="4">
    <source>
        <dbReference type="ARBA" id="ARBA00022827"/>
    </source>
</evidence>
<evidence type="ECO:0000256" key="2">
    <source>
        <dbReference type="ARBA" id="ARBA00009347"/>
    </source>
</evidence>
<dbReference type="InterPro" id="IPR037069">
    <property type="entry name" value="AcylCoA_DH/ox_N_sf"/>
</dbReference>
<evidence type="ECO:0000256" key="5">
    <source>
        <dbReference type="ARBA" id="ARBA00023002"/>
    </source>
</evidence>
<reference evidence="10" key="1">
    <citation type="submission" date="2020-10" db="EMBL/GenBank/DDBJ databases">
        <title>Paenihalocynthiibacter styelae gen. nov., sp. nov., isolated from stalked sea squirt Styela clava.</title>
        <authorList>
            <person name="Kim Y.-O."/>
            <person name="Yoon J.-H."/>
        </authorList>
    </citation>
    <scope>NUCLEOTIDE SEQUENCE</scope>
    <source>
        <strain evidence="10">MYP1-1</strain>
    </source>
</reference>
<dbReference type="Proteomes" id="UP000640583">
    <property type="component" value="Unassembled WGS sequence"/>
</dbReference>
<dbReference type="GO" id="GO:0050660">
    <property type="term" value="F:flavin adenine dinucleotide binding"/>
    <property type="evidence" value="ECO:0007669"/>
    <property type="project" value="InterPro"/>
</dbReference>
<keyword evidence="11" id="KW-1185">Reference proteome</keyword>
<dbReference type="FunFam" id="1.20.140.10:FF:000001">
    <property type="entry name" value="Acyl-CoA dehydrogenase"/>
    <property type="match status" value="1"/>
</dbReference>
<keyword evidence="4 6" id="KW-0274">FAD</keyword>
<dbReference type="Pfam" id="PF02771">
    <property type="entry name" value="Acyl-CoA_dh_N"/>
    <property type="match status" value="1"/>
</dbReference>
<dbReference type="Gene3D" id="1.10.540.10">
    <property type="entry name" value="Acyl-CoA dehydrogenase/oxidase, N-terminal domain"/>
    <property type="match status" value="1"/>
</dbReference>
<gene>
    <name evidence="10" type="ORF">H1D41_00180</name>
</gene>
<protein>
    <submittedName>
        <fullName evidence="10">Acyl-CoA dehydrogenase family protein</fullName>
    </submittedName>
</protein>
<evidence type="ECO:0000256" key="3">
    <source>
        <dbReference type="ARBA" id="ARBA00022630"/>
    </source>
</evidence>
<feature type="domain" description="Acyl-CoA oxidase/dehydrogenase middle" evidence="8">
    <location>
        <begin position="123"/>
        <end position="217"/>
    </location>
</feature>
<comment type="cofactor">
    <cofactor evidence="1 6">
        <name>FAD</name>
        <dbReference type="ChEBI" id="CHEBI:57692"/>
    </cofactor>
</comment>
<dbReference type="InterPro" id="IPR013786">
    <property type="entry name" value="AcylCoA_DH/ox_N"/>
</dbReference>
<dbReference type="Pfam" id="PF02770">
    <property type="entry name" value="Acyl-CoA_dh_M"/>
    <property type="match status" value="1"/>
</dbReference>
<dbReference type="FunFam" id="2.40.110.10:FF:000002">
    <property type="entry name" value="Acyl-CoA dehydrogenase fadE12"/>
    <property type="match status" value="1"/>
</dbReference>
<dbReference type="InterPro" id="IPR036250">
    <property type="entry name" value="AcylCo_DH-like_C"/>
</dbReference>
<organism evidence="10 11">
    <name type="scientific">Halocynthiibacter styelae</name>
    <dbReference type="NCBI Taxonomy" id="2761955"/>
    <lineage>
        <taxon>Bacteria</taxon>
        <taxon>Pseudomonadati</taxon>
        <taxon>Pseudomonadota</taxon>
        <taxon>Alphaproteobacteria</taxon>
        <taxon>Rhodobacterales</taxon>
        <taxon>Paracoccaceae</taxon>
        <taxon>Halocynthiibacter</taxon>
    </lineage>
</organism>
<dbReference type="PROSITE" id="PS00073">
    <property type="entry name" value="ACYL_COA_DH_2"/>
    <property type="match status" value="1"/>
</dbReference>
<evidence type="ECO:0000313" key="10">
    <source>
        <dbReference type="EMBL" id="MBI1492045.1"/>
    </source>
</evidence>
<dbReference type="RefSeq" id="WP_228847016.1">
    <property type="nucleotide sequence ID" value="NZ_JADCKQ010000001.1"/>
</dbReference>
<accession>A0A8J7J2T5</accession>
<dbReference type="SUPFAM" id="SSF47203">
    <property type="entry name" value="Acyl-CoA dehydrogenase C-terminal domain-like"/>
    <property type="match status" value="1"/>
</dbReference>
<evidence type="ECO:0000259" key="9">
    <source>
        <dbReference type="Pfam" id="PF02771"/>
    </source>
</evidence>
<dbReference type="InterPro" id="IPR046373">
    <property type="entry name" value="Acyl-CoA_Oxase/DH_mid-dom_sf"/>
</dbReference>
<dbReference type="InterPro" id="IPR006089">
    <property type="entry name" value="Acyl-CoA_DH_CS"/>
</dbReference>
<dbReference type="EMBL" id="JADCKQ010000001">
    <property type="protein sequence ID" value="MBI1492045.1"/>
    <property type="molecule type" value="Genomic_DNA"/>
</dbReference>
<keyword evidence="5 6" id="KW-0560">Oxidoreductase</keyword>
<dbReference type="InterPro" id="IPR006091">
    <property type="entry name" value="Acyl-CoA_Oxase/DH_mid-dom"/>
</dbReference>
<dbReference type="InterPro" id="IPR009075">
    <property type="entry name" value="AcylCo_DH/oxidase_C"/>
</dbReference>
<comment type="caution">
    <text evidence="10">The sequence shown here is derived from an EMBL/GenBank/DDBJ whole genome shotgun (WGS) entry which is preliminary data.</text>
</comment>
<dbReference type="Pfam" id="PF00441">
    <property type="entry name" value="Acyl-CoA_dh_1"/>
    <property type="match status" value="1"/>
</dbReference>
<dbReference type="PANTHER" id="PTHR43884:SF12">
    <property type="entry name" value="ISOVALERYL-COA DEHYDROGENASE, MITOCHONDRIAL-RELATED"/>
    <property type="match status" value="1"/>
</dbReference>
<evidence type="ECO:0000313" key="11">
    <source>
        <dbReference type="Proteomes" id="UP000640583"/>
    </source>
</evidence>
<feature type="domain" description="Acyl-CoA dehydrogenase/oxidase C-terminal" evidence="7">
    <location>
        <begin position="230"/>
        <end position="377"/>
    </location>
</feature>
<name>A0A8J7J2T5_9RHOB</name>
<feature type="domain" description="Acyl-CoA dehydrogenase/oxidase N-terminal" evidence="9">
    <location>
        <begin position="8"/>
        <end position="119"/>
    </location>
</feature>
<evidence type="ECO:0000256" key="1">
    <source>
        <dbReference type="ARBA" id="ARBA00001974"/>
    </source>
</evidence>
<dbReference type="AlphaFoldDB" id="A0A8J7J2T5"/>
<evidence type="ECO:0000259" key="8">
    <source>
        <dbReference type="Pfam" id="PF02770"/>
    </source>
</evidence>
<dbReference type="SUPFAM" id="SSF56645">
    <property type="entry name" value="Acyl-CoA dehydrogenase NM domain-like"/>
    <property type="match status" value="1"/>
</dbReference>
<evidence type="ECO:0000259" key="7">
    <source>
        <dbReference type="Pfam" id="PF00441"/>
    </source>
</evidence>
<dbReference type="PANTHER" id="PTHR43884">
    <property type="entry name" value="ACYL-COA DEHYDROGENASE"/>
    <property type="match status" value="1"/>
</dbReference>
<evidence type="ECO:0000256" key="6">
    <source>
        <dbReference type="RuleBase" id="RU362125"/>
    </source>
</evidence>
<dbReference type="InterPro" id="IPR009100">
    <property type="entry name" value="AcylCoA_DH/oxidase_NM_dom_sf"/>
</dbReference>
<proteinExistence type="inferred from homology"/>
<dbReference type="Gene3D" id="2.40.110.10">
    <property type="entry name" value="Butyryl-CoA Dehydrogenase, subunit A, domain 2"/>
    <property type="match status" value="1"/>
</dbReference>
<keyword evidence="3 6" id="KW-0285">Flavoprotein</keyword>
<dbReference type="Gene3D" id="1.20.140.10">
    <property type="entry name" value="Butyryl-CoA Dehydrogenase, subunit A, domain 3"/>
    <property type="match status" value="1"/>
</dbReference>
<comment type="similarity">
    <text evidence="2 6">Belongs to the acyl-CoA dehydrogenase family.</text>
</comment>
<sequence length="383" mass="42574">MLRRRIFTEDHDVFRASVQKWADTEVAPHEAQWRRDGQVSRDVWKSAGAQGYLGMFMPEEVGGLGLTDYRYDQILIEELTWRSPGFFVPLHNRIVAPYFLHVANDAQKARFLPGIISGETILAIGMTEPSTGSDLGAIRTKAEDKGDHWLLNGSKIFISNGLLADVVVVAARTDPDSPRAIGLFTVERGMEGFSRGQKLEKLGLPSQDTAELFFDNVKIPKENQLGGAANGFANMMRGLAEERLTGAIGFQARAERAFAVTMDYIQDRKAFGRPVGTFQNSRFVMAGLRTKLDAAQAFVDHCVLEHLEEALSAELAAEVKLLTSEVEWEVVDACLQLHGGNGYMQEYEICRLFADARISRIYAGTSEIMKEIIGRGLGLDERR</sequence>
<dbReference type="GO" id="GO:0003995">
    <property type="term" value="F:acyl-CoA dehydrogenase activity"/>
    <property type="evidence" value="ECO:0007669"/>
    <property type="project" value="InterPro"/>
</dbReference>